<organism evidence="1 2">
    <name type="scientific">Hymenobacter saemangeumensis</name>
    <dbReference type="NCBI Taxonomy" id="1084522"/>
    <lineage>
        <taxon>Bacteria</taxon>
        <taxon>Pseudomonadati</taxon>
        <taxon>Bacteroidota</taxon>
        <taxon>Cytophagia</taxon>
        <taxon>Cytophagales</taxon>
        <taxon>Hymenobacteraceae</taxon>
        <taxon>Hymenobacter</taxon>
    </lineage>
</organism>
<name>A0ABP8IC58_9BACT</name>
<proteinExistence type="predicted"/>
<evidence type="ECO:0000313" key="2">
    <source>
        <dbReference type="Proteomes" id="UP001501153"/>
    </source>
</evidence>
<dbReference type="RefSeq" id="WP_345235768.1">
    <property type="nucleotide sequence ID" value="NZ_BAABGZ010000018.1"/>
</dbReference>
<dbReference type="Proteomes" id="UP001501153">
    <property type="component" value="Unassembled WGS sequence"/>
</dbReference>
<evidence type="ECO:0008006" key="3">
    <source>
        <dbReference type="Google" id="ProtNLM"/>
    </source>
</evidence>
<sequence length="68" mass="7992">MQARCRVLGLARSSYYDQPRGESALSLLLMQRLDEEFTRHIFKGVVGMRDYLRQQGHAVNEKRVRVRV</sequence>
<reference evidence="2" key="1">
    <citation type="journal article" date="2019" name="Int. J. Syst. Evol. Microbiol.">
        <title>The Global Catalogue of Microorganisms (GCM) 10K type strain sequencing project: providing services to taxonomists for standard genome sequencing and annotation.</title>
        <authorList>
            <consortium name="The Broad Institute Genomics Platform"/>
            <consortium name="The Broad Institute Genome Sequencing Center for Infectious Disease"/>
            <person name="Wu L."/>
            <person name="Ma J."/>
        </authorList>
    </citation>
    <scope>NUCLEOTIDE SEQUENCE [LARGE SCALE GENOMIC DNA]</scope>
    <source>
        <strain evidence="2">JCM 17923</strain>
    </source>
</reference>
<comment type="caution">
    <text evidence="1">The sequence shown here is derived from an EMBL/GenBank/DDBJ whole genome shotgun (WGS) entry which is preliminary data.</text>
</comment>
<evidence type="ECO:0000313" key="1">
    <source>
        <dbReference type="EMBL" id="GAA4355662.1"/>
    </source>
</evidence>
<dbReference type="EMBL" id="BAABGZ010000018">
    <property type="protein sequence ID" value="GAA4355662.1"/>
    <property type="molecule type" value="Genomic_DNA"/>
</dbReference>
<accession>A0ABP8IC58</accession>
<gene>
    <name evidence="1" type="ORF">GCM10023185_18710</name>
</gene>
<protein>
    <recommendedName>
        <fullName evidence="3">Transposase</fullName>
    </recommendedName>
</protein>
<keyword evidence="2" id="KW-1185">Reference proteome</keyword>